<dbReference type="InterPro" id="IPR053031">
    <property type="entry name" value="Cuticle_assoc_protein"/>
</dbReference>
<evidence type="ECO:0000313" key="8">
    <source>
        <dbReference type="Proteomes" id="UP000823388"/>
    </source>
</evidence>
<dbReference type="PANTHER" id="PTHR34396">
    <property type="entry name" value="OS03G0264950 PROTEIN-RELATED"/>
    <property type="match status" value="1"/>
</dbReference>
<dbReference type="Proteomes" id="UP000823388">
    <property type="component" value="Chromosome 3K"/>
</dbReference>
<protein>
    <recommendedName>
        <fullName evidence="6">BED-type domain-containing protein</fullName>
    </recommendedName>
</protein>
<feature type="domain" description="BED-type" evidence="6">
    <location>
        <begin position="395"/>
        <end position="454"/>
    </location>
</feature>
<dbReference type="AlphaFoldDB" id="A0A8T0V496"/>
<feature type="region of interest" description="Disordered" evidence="5">
    <location>
        <begin position="121"/>
        <end position="157"/>
    </location>
</feature>
<feature type="compositionally biased region" description="Basic residues" evidence="5">
    <location>
        <begin position="385"/>
        <end position="394"/>
    </location>
</feature>
<feature type="compositionally biased region" description="Polar residues" evidence="5">
    <location>
        <begin position="461"/>
        <end position="476"/>
    </location>
</feature>
<feature type="compositionally biased region" description="Basic residues" evidence="5">
    <location>
        <begin position="148"/>
        <end position="157"/>
    </location>
</feature>
<gene>
    <name evidence="7" type="ORF">PVAP13_3KG398100</name>
</gene>
<feature type="region of interest" description="Disordered" evidence="5">
    <location>
        <begin position="353"/>
        <end position="394"/>
    </location>
</feature>
<keyword evidence="1" id="KW-0479">Metal-binding</keyword>
<evidence type="ECO:0000313" key="7">
    <source>
        <dbReference type="EMBL" id="KAG2629197.1"/>
    </source>
</evidence>
<comment type="caution">
    <text evidence="7">The sequence shown here is derived from an EMBL/GenBank/DDBJ whole genome shotgun (WGS) entry which is preliminary data.</text>
</comment>
<proteinExistence type="predicted"/>
<evidence type="ECO:0000256" key="2">
    <source>
        <dbReference type="ARBA" id="ARBA00022771"/>
    </source>
</evidence>
<feature type="region of interest" description="Disordered" evidence="5">
    <location>
        <begin position="461"/>
        <end position="494"/>
    </location>
</feature>
<sequence length="494" mass="54803">MVITLVNQFLEVVSEVDCCLMDLSAMRGSLPSKAKQIEELTAKVEDISQRIVPYRPIEPAGHSRMLGAATLCTAAAQLDYISALMKQVFSRLKMVGDSVLRIWSQDHAFFCENHEQNNSTRAQNSEGSYCSASQNNSTRGCRVQQHEKGRKGISAKQRSKAGSVVWLHFSKNSSNVPRHPESVLQMDLSAHSEAAQRSSCSQVLQTREIAENAMPLIKNERIVVDCEQIKLGNNDVKARIGKLSRKCNKYTSGSKSEVWLHFEKLVSVEDSGVKAKCIYCDKVLKADSKRNGTSRLRRHIIGCHKIEFAGSLIIKKRQSKNKNELASTHNQDKDQASPDCHRFNSIVRAASANGPSHQGLQFTEIVGNPMPSTKKKSAEVQPSNKSRKHTKCTSRSRSKVWLHFSRVANIKDPCVIKAKCRQCGKLFRADSKINGTSHLRRHIIGSHKIELAGSVKTTGNCGNDSNVNQEETSIDNQAKDRAAAECRGIEHDSA</sequence>
<keyword evidence="8" id="KW-1185">Reference proteome</keyword>
<organism evidence="7 8">
    <name type="scientific">Panicum virgatum</name>
    <name type="common">Blackwell switchgrass</name>
    <dbReference type="NCBI Taxonomy" id="38727"/>
    <lineage>
        <taxon>Eukaryota</taxon>
        <taxon>Viridiplantae</taxon>
        <taxon>Streptophyta</taxon>
        <taxon>Embryophyta</taxon>
        <taxon>Tracheophyta</taxon>
        <taxon>Spermatophyta</taxon>
        <taxon>Magnoliopsida</taxon>
        <taxon>Liliopsida</taxon>
        <taxon>Poales</taxon>
        <taxon>Poaceae</taxon>
        <taxon>PACMAD clade</taxon>
        <taxon>Panicoideae</taxon>
        <taxon>Panicodae</taxon>
        <taxon>Paniceae</taxon>
        <taxon>Panicinae</taxon>
        <taxon>Panicum</taxon>
        <taxon>Panicum sect. Hiantes</taxon>
    </lineage>
</organism>
<evidence type="ECO:0000256" key="4">
    <source>
        <dbReference type="PROSITE-ProRule" id="PRU00027"/>
    </source>
</evidence>
<dbReference type="PROSITE" id="PS50808">
    <property type="entry name" value="ZF_BED"/>
    <property type="match status" value="2"/>
</dbReference>
<dbReference type="InterPro" id="IPR003656">
    <property type="entry name" value="Znf_BED"/>
</dbReference>
<dbReference type="GO" id="GO:1990837">
    <property type="term" value="F:sequence-specific double-stranded DNA binding"/>
    <property type="evidence" value="ECO:0007669"/>
    <property type="project" value="TreeGrafter"/>
</dbReference>
<accession>A0A8T0V496</accession>
<feature type="domain" description="BED-type" evidence="6">
    <location>
        <begin position="253"/>
        <end position="311"/>
    </location>
</feature>
<dbReference type="GO" id="GO:0008270">
    <property type="term" value="F:zinc ion binding"/>
    <property type="evidence" value="ECO:0007669"/>
    <property type="project" value="UniProtKB-KW"/>
</dbReference>
<dbReference type="EMBL" id="CM029041">
    <property type="protein sequence ID" value="KAG2629197.1"/>
    <property type="molecule type" value="Genomic_DNA"/>
</dbReference>
<dbReference type="GO" id="GO:0005634">
    <property type="term" value="C:nucleus"/>
    <property type="evidence" value="ECO:0007669"/>
    <property type="project" value="TreeGrafter"/>
</dbReference>
<dbReference type="Pfam" id="PF02892">
    <property type="entry name" value="zf-BED"/>
    <property type="match status" value="2"/>
</dbReference>
<dbReference type="SUPFAM" id="SSF57667">
    <property type="entry name" value="beta-beta-alpha zinc fingers"/>
    <property type="match status" value="2"/>
</dbReference>
<reference evidence="7" key="1">
    <citation type="submission" date="2020-05" db="EMBL/GenBank/DDBJ databases">
        <title>WGS assembly of Panicum virgatum.</title>
        <authorList>
            <person name="Lovell J.T."/>
            <person name="Jenkins J."/>
            <person name="Shu S."/>
            <person name="Juenger T.E."/>
            <person name="Schmutz J."/>
        </authorList>
    </citation>
    <scope>NUCLEOTIDE SEQUENCE</scope>
    <source>
        <strain evidence="7">AP13</strain>
    </source>
</reference>
<evidence type="ECO:0000256" key="3">
    <source>
        <dbReference type="ARBA" id="ARBA00022833"/>
    </source>
</evidence>
<keyword evidence="2 4" id="KW-0863">Zinc-finger</keyword>
<dbReference type="PANTHER" id="PTHR34396:SF25">
    <property type="entry name" value="BOUNDARY ELEMENT ASSOCIATED FACTOR"/>
    <property type="match status" value="1"/>
</dbReference>
<evidence type="ECO:0000259" key="6">
    <source>
        <dbReference type="PROSITE" id="PS50808"/>
    </source>
</evidence>
<feature type="compositionally biased region" description="Polar residues" evidence="5">
    <location>
        <begin position="121"/>
        <end position="139"/>
    </location>
</feature>
<evidence type="ECO:0000256" key="1">
    <source>
        <dbReference type="ARBA" id="ARBA00022723"/>
    </source>
</evidence>
<dbReference type="GO" id="GO:0006357">
    <property type="term" value="P:regulation of transcription by RNA polymerase II"/>
    <property type="evidence" value="ECO:0007669"/>
    <property type="project" value="TreeGrafter"/>
</dbReference>
<keyword evidence="3" id="KW-0862">Zinc</keyword>
<dbReference type="SMART" id="SM00614">
    <property type="entry name" value="ZnF_BED"/>
    <property type="match status" value="2"/>
</dbReference>
<dbReference type="InterPro" id="IPR036236">
    <property type="entry name" value="Znf_C2H2_sf"/>
</dbReference>
<evidence type="ECO:0000256" key="5">
    <source>
        <dbReference type="SAM" id="MobiDB-lite"/>
    </source>
</evidence>
<name>A0A8T0V496_PANVG</name>
<feature type="compositionally biased region" description="Basic and acidic residues" evidence="5">
    <location>
        <begin position="477"/>
        <end position="494"/>
    </location>
</feature>